<protein>
    <recommendedName>
        <fullName evidence="1">C-methyltransferase domain-containing protein</fullName>
    </recommendedName>
</protein>
<dbReference type="Pfam" id="PF08484">
    <property type="entry name" value="Methyltransf_14"/>
    <property type="match status" value="1"/>
</dbReference>
<feature type="domain" description="C-methyltransferase" evidence="1">
    <location>
        <begin position="234"/>
        <end position="384"/>
    </location>
</feature>
<dbReference type="Proteomes" id="UP000178908">
    <property type="component" value="Unassembled WGS sequence"/>
</dbReference>
<dbReference type="Pfam" id="PF13489">
    <property type="entry name" value="Methyltransf_23"/>
    <property type="match status" value="1"/>
</dbReference>
<dbReference type="InterPro" id="IPR013691">
    <property type="entry name" value="MeTrfase_14"/>
</dbReference>
<sequence length="389" mass="44413">MEISLKPVIDFGKMPIANAFLTEKQFKDEYFYEMVLGYDPMTKAVGLVNTVPLEKMFHENYAFFSSTSKGMQIHFRQTAEKLKSYAKKGLVVELGSNDGIMLEAWKDFGIKAIGVEPSKNVAEVSRSKGHDVISEFMSDKLVDDILARGPVSLVYSANTFCQFADFNTYLGYVTKLIGKKGVFVFEDPYFLDIIEKTSYDQIYDEHVWYFTASFINNMLKPFGYHVFDCEHIEVHGGELRMYVGHKDSYPRKVSVDYWLAKEKNLDKKIKLFGENIKKSKIELVKILKQLKKDGKKICGFGAASKGTTVTNYCNIGPDLIPFVTDNTPIKQGKYYPGSHIPIVAQEKFKNIDIAILFAWNHLKEIDKSQAWFRKGGGHWLTHVPKPHLI</sequence>
<dbReference type="InterPro" id="IPR029063">
    <property type="entry name" value="SAM-dependent_MTases_sf"/>
</dbReference>
<name>A0A1F8F5I8_9BACT</name>
<comment type="caution">
    <text evidence="2">The sequence shown here is derived from an EMBL/GenBank/DDBJ whole genome shotgun (WGS) entry which is preliminary data.</text>
</comment>
<proteinExistence type="predicted"/>
<accession>A0A1F8F5I8</accession>
<dbReference type="AlphaFoldDB" id="A0A1F8F5I8"/>
<dbReference type="InterPro" id="IPR038576">
    <property type="entry name" value="Methyltransf_Zn-bd_dom_put_sf"/>
</dbReference>
<dbReference type="SUPFAM" id="SSF53335">
    <property type="entry name" value="S-adenosyl-L-methionine-dependent methyltransferases"/>
    <property type="match status" value="1"/>
</dbReference>
<gene>
    <name evidence="2" type="ORF">A3C61_03330</name>
</gene>
<dbReference type="Gene3D" id="6.20.50.110">
    <property type="entry name" value="Methyltransferase, zinc-binding domain"/>
    <property type="match status" value="1"/>
</dbReference>
<dbReference type="PANTHER" id="PTHR43861:SF5">
    <property type="entry name" value="BLL5978 PROTEIN"/>
    <property type="match status" value="1"/>
</dbReference>
<dbReference type="EMBL" id="MGJO01000061">
    <property type="protein sequence ID" value="OGN07918.1"/>
    <property type="molecule type" value="Genomic_DNA"/>
</dbReference>
<reference evidence="2 3" key="1">
    <citation type="journal article" date="2016" name="Nat. Commun.">
        <title>Thousands of microbial genomes shed light on interconnected biogeochemical processes in an aquifer system.</title>
        <authorList>
            <person name="Anantharaman K."/>
            <person name="Brown C.T."/>
            <person name="Hug L.A."/>
            <person name="Sharon I."/>
            <person name="Castelle C.J."/>
            <person name="Probst A.J."/>
            <person name="Thomas B.C."/>
            <person name="Singh A."/>
            <person name="Wilkins M.J."/>
            <person name="Karaoz U."/>
            <person name="Brodie E.L."/>
            <person name="Williams K.H."/>
            <person name="Hubbard S.S."/>
            <person name="Banfield J.F."/>
        </authorList>
    </citation>
    <scope>NUCLEOTIDE SEQUENCE [LARGE SCALE GENOMIC DNA]</scope>
</reference>
<dbReference type="PANTHER" id="PTHR43861">
    <property type="entry name" value="TRANS-ACONITATE 2-METHYLTRANSFERASE-RELATED"/>
    <property type="match status" value="1"/>
</dbReference>
<evidence type="ECO:0000259" key="1">
    <source>
        <dbReference type="Pfam" id="PF08484"/>
    </source>
</evidence>
<evidence type="ECO:0000313" key="2">
    <source>
        <dbReference type="EMBL" id="OGN07918.1"/>
    </source>
</evidence>
<evidence type="ECO:0000313" key="3">
    <source>
        <dbReference type="Proteomes" id="UP000178908"/>
    </source>
</evidence>
<dbReference type="Gene3D" id="3.40.50.720">
    <property type="entry name" value="NAD(P)-binding Rossmann-like Domain"/>
    <property type="match status" value="1"/>
</dbReference>
<organism evidence="2 3">
    <name type="scientific">Candidatus Yanofskybacteria bacterium RIFCSPHIGHO2_02_FULL_39_10</name>
    <dbReference type="NCBI Taxonomy" id="1802674"/>
    <lineage>
        <taxon>Bacteria</taxon>
        <taxon>Candidatus Yanofskyibacteriota</taxon>
    </lineage>
</organism>
<dbReference type="Gene3D" id="3.40.50.150">
    <property type="entry name" value="Vaccinia Virus protein VP39"/>
    <property type="match status" value="1"/>
</dbReference>